<dbReference type="RefSeq" id="WP_184010531.1">
    <property type="nucleotide sequence ID" value="NZ_JACIJS010000004.1"/>
</dbReference>
<name>A0A840WKS4_9RHOB</name>
<proteinExistence type="predicted"/>
<protein>
    <submittedName>
        <fullName evidence="2">Putative hemolysin</fullName>
    </submittedName>
</protein>
<dbReference type="InterPro" id="IPR002123">
    <property type="entry name" value="Plipid/glycerol_acylTrfase"/>
</dbReference>
<dbReference type="GO" id="GO:0016746">
    <property type="term" value="F:acyltransferase activity"/>
    <property type="evidence" value="ECO:0007669"/>
    <property type="project" value="InterPro"/>
</dbReference>
<dbReference type="Proteomes" id="UP000553766">
    <property type="component" value="Unassembled WGS sequence"/>
</dbReference>
<dbReference type="SUPFAM" id="SSF69593">
    <property type="entry name" value="Glycerol-3-phosphate (1)-acyltransferase"/>
    <property type="match status" value="1"/>
</dbReference>
<comment type="caution">
    <text evidence="2">The sequence shown here is derived from an EMBL/GenBank/DDBJ whole genome shotgun (WGS) entry which is preliminary data.</text>
</comment>
<evidence type="ECO:0000313" key="3">
    <source>
        <dbReference type="Proteomes" id="UP000553766"/>
    </source>
</evidence>
<reference evidence="2 3" key="1">
    <citation type="submission" date="2020-08" db="EMBL/GenBank/DDBJ databases">
        <title>Genomic Encyclopedia of Type Strains, Phase IV (KMG-IV): sequencing the most valuable type-strain genomes for metagenomic binning, comparative biology and taxonomic classification.</title>
        <authorList>
            <person name="Goeker M."/>
        </authorList>
    </citation>
    <scope>NUCLEOTIDE SEQUENCE [LARGE SCALE GENOMIC DNA]</scope>
    <source>
        <strain evidence="2 3">DSM 103377</strain>
    </source>
</reference>
<sequence>MSYYSAAKSRGGQMVIRTVENLTGRIGALMRLRGLEQDLQADGANIWDCLFRRFDMRLATQGAPLEVLKTQGPLLIIANHPFGMADGMALMHLMSHHGRDFRLIANDVLWQVEALRPYLLPFNVTGAKGGQRRNLETRAAALDRLRAGGVVMVFPSGATASAATPFGPVREARWTPFIARLAQDSGAQVLPIWIDGANPRLFQIAPFVHPNLRHGLQLYAFRSHIGKTLHLTLGTPFQPDLALPRAALTMELRRAVLSLAPDPQPIEATGPIW</sequence>
<evidence type="ECO:0000313" key="2">
    <source>
        <dbReference type="EMBL" id="MBB5515659.1"/>
    </source>
</evidence>
<dbReference type="Pfam" id="PF19576">
    <property type="entry name" value="Acyltransf_2"/>
    <property type="match status" value="1"/>
</dbReference>
<dbReference type="AlphaFoldDB" id="A0A840WKS4"/>
<dbReference type="EMBL" id="JACIJS010000004">
    <property type="protein sequence ID" value="MBB5515659.1"/>
    <property type="molecule type" value="Genomic_DNA"/>
</dbReference>
<feature type="domain" description="Phospholipid/glycerol acyltransferase" evidence="1">
    <location>
        <begin position="74"/>
        <end position="197"/>
    </location>
</feature>
<organism evidence="2 3">
    <name type="scientific">Rubricella aquisinus</name>
    <dbReference type="NCBI Taxonomy" id="2028108"/>
    <lineage>
        <taxon>Bacteria</taxon>
        <taxon>Pseudomonadati</taxon>
        <taxon>Pseudomonadota</taxon>
        <taxon>Alphaproteobacteria</taxon>
        <taxon>Rhodobacterales</taxon>
        <taxon>Paracoccaceae</taxon>
        <taxon>Rubricella</taxon>
    </lineage>
</organism>
<gene>
    <name evidence="2" type="ORF">FHS89_001671</name>
</gene>
<keyword evidence="3" id="KW-1185">Reference proteome</keyword>
<dbReference type="InterPro" id="IPR045746">
    <property type="entry name" value="ACT14924-like_Acyltransf_dom"/>
</dbReference>
<dbReference type="SMART" id="SM00563">
    <property type="entry name" value="PlsC"/>
    <property type="match status" value="1"/>
</dbReference>
<accession>A0A840WKS4</accession>
<evidence type="ECO:0000259" key="1">
    <source>
        <dbReference type="SMART" id="SM00563"/>
    </source>
</evidence>